<feature type="domain" description="EAL" evidence="2">
    <location>
        <begin position="648"/>
        <end position="901"/>
    </location>
</feature>
<keyword evidence="1" id="KW-1133">Transmembrane helix</keyword>
<dbReference type="InterPro" id="IPR050706">
    <property type="entry name" value="Cyclic-di-GMP_PDE-like"/>
</dbReference>
<accession>A0AB73T5R1</accession>
<dbReference type="SMART" id="SM00267">
    <property type="entry name" value="GGDEF"/>
    <property type="match status" value="1"/>
</dbReference>
<dbReference type="EMBL" id="QGGY01000004">
    <property type="protein sequence ID" value="PWJ76634.1"/>
    <property type="molecule type" value="Genomic_DNA"/>
</dbReference>
<dbReference type="Proteomes" id="UP000245412">
    <property type="component" value="Unassembled WGS sequence"/>
</dbReference>
<sequence length="905" mass="101803">MKIHNRRYLIYAAMVLLILALTMALEVKLQNKYTSSGKREAENILQFYSENMMLQLKGSLNEADSLAQTARIMHGSDPSWFKTAAAPLLEKEEVRYVCLIEGDIISAALPESEFSGQDGQNLKDFSYIYTLAKVVKDIVVEGPVELDSAAGTREVFLFLQPYLEDDAYMGEVVVALDSNYVLQELGLDYLVSQGYEYELWRVGPQNGSKEVIAVSQDDIDFSHAAKSSFYLPTQWNLSIQPAAGWVSPAQRTGILLFCGLSAALVLGLVFCLFKLTRQRHMLKQVACRDIQTGLFNYSGFTDSLDAWLSQGDSSIQLFYLVFEGYTQMAQQMGHDQETAFLQSIRRRLREYIQNPFIAGRLDSGIFILAVREDMTEVQQEDFAKGLSLELMLKIRLKNEKSFLTARYHYMRCQPGSGAADAVSAVIDAYYTKCSKESPVYMLTQKCRQLIEGKSNVVFDEYTDPGMMELSKTFNQYRKQVEQLAYSDPVFSVGNRPKYLRDTNMLISYDKKRRFGLFCVDICSFSQYNELFSADIGDAILQEVVNRLSRLLGTYLYRINGDVFLGISLSDEPEESFAKRLQQLLTSPVTAGNASFALQVRIAVCQYPAHGSSPEVLLDRIQSALRFSKESGQKIVIYNNKLNQAIRIEADILRRLKSSIHNKTLEVWYQPLSKLSADSYTSLEALVRLPDGKGGYHSAALVISLAERSGMVELLGDYVLKRACCFMYSHGKELGLERICINLSVQQLLVENSADHLLRLIQESGVATSQVTLEITESILIQSIERASATLDTLRRAGLHIALDDFGVGYSSLNYLSNLPVDVIKIDRSLTQQILTNPKQHALLKSIVEMAKINSLSVVAEGVETEEEQKMISASGVQYIQGYYYARPMPEKELISFFNGIEKNTK</sequence>
<dbReference type="PROSITE" id="PS50883">
    <property type="entry name" value="EAL"/>
    <property type="match status" value="1"/>
</dbReference>
<dbReference type="RefSeq" id="WP_109626023.1">
    <property type="nucleotide sequence ID" value="NZ_JANKBI010000008.1"/>
</dbReference>
<gene>
    <name evidence="4" type="ORF">C7383_10480</name>
</gene>
<evidence type="ECO:0000256" key="1">
    <source>
        <dbReference type="SAM" id="Phobius"/>
    </source>
</evidence>
<protein>
    <submittedName>
        <fullName evidence="4">Diguanylate cyclase (GGDEF)-like protein</fullName>
    </submittedName>
</protein>
<dbReference type="Pfam" id="PF00563">
    <property type="entry name" value="EAL"/>
    <property type="match status" value="1"/>
</dbReference>
<dbReference type="GO" id="GO:0071111">
    <property type="term" value="F:cyclic-guanylate-specific phosphodiesterase activity"/>
    <property type="evidence" value="ECO:0007669"/>
    <property type="project" value="InterPro"/>
</dbReference>
<dbReference type="CDD" id="cd01948">
    <property type="entry name" value="EAL"/>
    <property type="match status" value="1"/>
</dbReference>
<keyword evidence="1" id="KW-0472">Membrane</keyword>
<dbReference type="InterPro" id="IPR001633">
    <property type="entry name" value="EAL_dom"/>
</dbReference>
<dbReference type="Gene3D" id="3.30.70.270">
    <property type="match status" value="2"/>
</dbReference>
<name>A0AB73T5R1_9FIRM</name>
<dbReference type="InterPro" id="IPR035919">
    <property type="entry name" value="EAL_sf"/>
</dbReference>
<comment type="caution">
    <text evidence="4">The sequence shown here is derived from an EMBL/GenBank/DDBJ whole genome shotgun (WGS) entry which is preliminary data.</text>
</comment>
<dbReference type="InterPro" id="IPR043128">
    <property type="entry name" value="Rev_trsase/Diguanyl_cyclase"/>
</dbReference>
<dbReference type="SUPFAM" id="SSF55073">
    <property type="entry name" value="Nucleotide cyclase"/>
    <property type="match status" value="2"/>
</dbReference>
<dbReference type="InterPro" id="IPR029787">
    <property type="entry name" value="Nucleotide_cyclase"/>
</dbReference>
<dbReference type="Gene3D" id="3.20.20.450">
    <property type="entry name" value="EAL domain"/>
    <property type="match status" value="1"/>
</dbReference>
<reference evidence="4 5" key="1">
    <citation type="submission" date="2018-05" db="EMBL/GenBank/DDBJ databases">
        <authorList>
            <person name="Goeker M."/>
            <person name="Huntemann M."/>
            <person name="Clum A."/>
            <person name="Pillay M."/>
            <person name="Palaniappan K."/>
            <person name="Varghese N."/>
            <person name="Mikhailova N."/>
            <person name="Stamatis D."/>
            <person name="Reddy T."/>
            <person name="Daum C."/>
            <person name="Shapiro N."/>
            <person name="Ivanova N."/>
            <person name="Kyrpides N."/>
            <person name="Woyke T."/>
        </authorList>
    </citation>
    <scope>NUCLEOTIDE SEQUENCE [LARGE SCALE GENOMIC DNA]</scope>
    <source>
        <strain evidence="4 5">DSM 26524</strain>
    </source>
</reference>
<keyword evidence="1" id="KW-0812">Transmembrane</keyword>
<keyword evidence="5" id="KW-1185">Reference proteome</keyword>
<dbReference type="AlphaFoldDB" id="A0AB73T5R1"/>
<dbReference type="PROSITE" id="PS50887">
    <property type="entry name" value="GGDEF"/>
    <property type="match status" value="1"/>
</dbReference>
<proteinExistence type="predicted"/>
<organism evidence="4 5">
    <name type="scientific">Murimonas intestini</name>
    <dbReference type="NCBI Taxonomy" id="1337051"/>
    <lineage>
        <taxon>Bacteria</taxon>
        <taxon>Bacillati</taxon>
        <taxon>Bacillota</taxon>
        <taxon>Clostridia</taxon>
        <taxon>Lachnospirales</taxon>
        <taxon>Lachnospiraceae</taxon>
        <taxon>Murimonas</taxon>
    </lineage>
</organism>
<dbReference type="PANTHER" id="PTHR33121">
    <property type="entry name" value="CYCLIC DI-GMP PHOSPHODIESTERASE PDEF"/>
    <property type="match status" value="1"/>
</dbReference>
<evidence type="ECO:0000259" key="3">
    <source>
        <dbReference type="PROSITE" id="PS50887"/>
    </source>
</evidence>
<evidence type="ECO:0000313" key="4">
    <source>
        <dbReference type="EMBL" id="PWJ76634.1"/>
    </source>
</evidence>
<feature type="transmembrane region" description="Helical" evidence="1">
    <location>
        <begin position="254"/>
        <end position="273"/>
    </location>
</feature>
<dbReference type="SUPFAM" id="SSF141868">
    <property type="entry name" value="EAL domain-like"/>
    <property type="match status" value="1"/>
</dbReference>
<dbReference type="Pfam" id="PF00990">
    <property type="entry name" value="GGDEF"/>
    <property type="match status" value="2"/>
</dbReference>
<dbReference type="CDD" id="cd01949">
    <property type="entry name" value="GGDEF"/>
    <property type="match status" value="1"/>
</dbReference>
<feature type="domain" description="GGDEF" evidence="3">
    <location>
        <begin position="512"/>
        <end position="640"/>
    </location>
</feature>
<evidence type="ECO:0000313" key="5">
    <source>
        <dbReference type="Proteomes" id="UP000245412"/>
    </source>
</evidence>
<dbReference type="SMART" id="SM00052">
    <property type="entry name" value="EAL"/>
    <property type="match status" value="1"/>
</dbReference>
<dbReference type="PANTHER" id="PTHR33121:SF70">
    <property type="entry name" value="SIGNALING PROTEIN YKOW"/>
    <property type="match status" value="1"/>
</dbReference>
<dbReference type="InterPro" id="IPR000160">
    <property type="entry name" value="GGDEF_dom"/>
</dbReference>
<evidence type="ECO:0000259" key="2">
    <source>
        <dbReference type="PROSITE" id="PS50883"/>
    </source>
</evidence>